<dbReference type="AlphaFoldDB" id="A0A8J7K2Y4"/>
<feature type="domain" description="TonB C-terminal" evidence="11">
    <location>
        <begin position="11"/>
        <end position="106"/>
    </location>
</feature>
<protein>
    <submittedName>
        <fullName evidence="12">Energy transducer TonB</fullName>
    </submittedName>
</protein>
<evidence type="ECO:0000313" key="12">
    <source>
        <dbReference type="EMBL" id="MBE9610627.1"/>
    </source>
</evidence>
<evidence type="ECO:0000313" key="13">
    <source>
        <dbReference type="Proteomes" id="UP000604481"/>
    </source>
</evidence>
<evidence type="ECO:0000256" key="6">
    <source>
        <dbReference type="ARBA" id="ARBA00022692"/>
    </source>
</evidence>
<evidence type="ECO:0000256" key="2">
    <source>
        <dbReference type="ARBA" id="ARBA00006555"/>
    </source>
</evidence>
<keyword evidence="13" id="KW-1185">Reference proteome</keyword>
<dbReference type="SUPFAM" id="SSF74653">
    <property type="entry name" value="TolA/TonB C-terminal domain"/>
    <property type="match status" value="1"/>
</dbReference>
<dbReference type="GO" id="GO:0031992">
    <property type="term" value="F:energy transducer activity"/>
    <property type="evidence" value="ECO:0007669"/>
    <property type="project" value="TreeGrafter"/>
</dbReference>
<dbReference type="InterPro" id="IPR006260">
    <property type="entry name" value="TonB/TolA_C"/>
</dbReference>
<evidence type="ECO:0000256" key="5">
    <source>
        <dbReference type="ARBA" id="ARBA00022519"/>
    </source>
</evidence>
<dbReference type="Pfam" id="PF03544">
    <property type="entry name" value="TonB_C"/>
    <property type="match status" value="1"/>
</dbReference>
<gene>
    <name evidence="12" type="ORF">INR99_14900</name>
</gene>
<evidence type="ECO:0000256" key="8">
    <source>
        <dbReference type="ARBA" id="ARBA00022989"/>
    </source>
</evidence>
<comment type="caution">
    <text evidence="12">The sequence shown here is derived from an EMBL/GenBank/DDBJ whole genome shotgun (WGS) entry which is preliminary data.</text>
</comment>
<dbReference type="GO" id="GO:0098797">
    <property type="term" value="C:plasma membrane protein complex"/>
    <property type="evidence" value="ECO:0007669"/>
    <property type="project" value="TreeGrafter"/>
</dbReference>
<keyword evidence="5" id="KW-0997">Cell inner membrane</keyword>
<comment type="subcellular location">
    <subcellularLocation>
        <location evidence="1">Cell inner membrane</location>
        <topology evidence="1">Single-pass membrane protein</topology>
        <orientation evidence="1">Periplasmic side</orientation>
    </subcellularLocation>
</comment>
<keyword evidence="7" id="KW-0653">Protein transport</keyword>
<dbReference type="NCBIfam" id="TIGR01352">
    <property type="entry name" value="tonB_Cterm"/>
    <property type="match status" value="1"/>
</dbReference>
<sequence>MPANHTEQFTPASAGAAYLQNPPPDYPPEARRNGEEGSVVLRVEVNAQGRPENVGFRQRSGYRRLDEAARQAVLRWRFIPAQRNGQPVADTADVTLTFRLTTGAAQ</sequence>
<dbReference type="GO" id="GO:0015031">
    <property type="term" value="P:protein transport"/>
    <property type="evidence" value="ECO:0007669"/>
    <property type="project" value="UniProtKB-KW"/>
</dbReference>
<evidence type="ECO:0000256" key="3">
    <source>
        <dbReference type="ARBA" id="ARBA00022448"/>
    </source>
</evidence>
<feature type="region of interest" description="Disordered" evidence="10">
    <location>
        <begin position="1"/>
        <end position="35"/>
    </location>
</feature>
<evidence type="ECO:0000256" key="10">
    <source>
        <dbReference type="SAM" id="MobiDB-lite"/>
    </source>
</evidence>
<evidence type="ECO:0000256" key="1">
    <source>
        <dbReference type="ARBA" id="ARBA00004383"/>
    </source>
</evidence>
<dbReference type="PANTHER" id="PTHR33446">
    <property type="entry name" value="PROTEIN TONB-RELATED"/>
    <property type="match status" value="1"/>
</dbReference>
<feature type="compositionally biased region" description="Polar residues" evidence="10">
    <location>
        <begin position="1"/>
        <end position="11"/>
    </location>
</feature>
<dbReference type="PANTHER" id="PTHR33446:SF2">
    <property type="entry name" value="PROTEIN TONB"/>
    <property type="match status" value="1"/>
</dbReference>
<name>A0A8J7K2Y4_9NEIS</name>
<dbReference type="GO" id="GO:0055085">
    <property type="term" value="P:transmembrane transport"/>
    <property type="evidence" value="ECO:0007669"/>
    <property type="project" value="InterPro"/>
</dbReference>
<dbReference type="InterPro" id="IPR037682">
    <property type="entry name" value="TonB_C"/>
</dbReference>
<keyword evidence="4" id="KW-1003">Cell membrane</keyword>
<comment type="similarity">
    <text evidence="2">Belongs to the TonB family.</text>
</comment>
<keyword evidence="8" id="KW-1133">Transmembrane helix</keyword>
<evidence type="ECO:0000256" key="9">
    <source>
        <dbReference type="ARBA" id="ARBA00023136"/>
    </source>
</evidence>
<evidence type="ECO:0000256" key="4">
    <source>
        <dbReference type="ARBA" id="ARBA00022475"/>
    </source>
</evidence>
<dbReference type="EMBL" id="JADFUA010000011">
    <property type="protein sequence ID" value="MBE9610627.1"/>
    <property type="molecule type" value="Genomic_DNA"/>
</dbReference>
<dbReference type="Gene3D" id="3.30.1150.10">
    <property type="match status" value="1"/>
</dbReference>
<keyword evidence="6" id="KW-0812">Transmembrane</keyword>
<dbReference type="RefSeq" id="WP_194117173.1">
    <property type="nucleotide sequence ID" value="NZ_JADFUA010000011.1"/>
</dbReference>
<keyword evidence="3" id="KW-0813">Transport</keyword>
<reference evidence="12 13" key="1">
    <citation type="submission" date="2020-10" db="EMBL/GenBank/DDBJ databases">
        <title>The genome sequence of Chitinilyticum litopenaei 4Y14.</title>
        <authorList>
            <person name="Liu Y."/>
        </authorList>
    </citation>
    <scope>NUCLEOTIDE SEQUENCE [LARGE SCALE GENOMIC DNA]</scope>
    <source>
        <strain evidence="12 13">4Y14</strain>
    </source>
</reference>
<keyword evidence="9" id="KW-0472">Membrane</keyword>
<accession>A0A8J7K2Y4</accession>
<organism evidence="12 13">
    <name type="scientific">Chitinilyticum piscinae</name>
    <dbReference type="NCBI Taxonomy" id="2866724"/>
    <lineage>
        <taxon>Bacteria</taxon>
        <taxon>Pseudomonadati</taxon>
        <taxon>Pseudomonadota</taxon>
        <taxon>Betaproteobacteria</taxon>
        <taxon>Neisseriales</taxon>
        <taxon>Chitinibacteraceae</taxon>
        <taxon>Chitinilyticum</taxon>
    </lineage>
</organism>
<dbReference type="Proteomes" id="UP000604481">
    <property type="component" value="Unassembled WGS sequence"/>
</dbReference>
<dbReference type="InterPro" id="IPR051045">
    <property type="entry name" value="TonB-dependent_transducer"/>
</dbReference>
<dbReference type="PROSITE" id="PS52015">
    <property type="entry name" value="TONB_CTD"/>
    <property type="match status" value="1"/>
</dbReference>
<evidence type="ECO:0000256" key="7">
    <source>
        <dbReference type="ARBA" id="ARBA00022927"/>
    </source>
</evidence>
<proteinExistence type="inferred from homology"/>
<evidence type="ECO:0000259" key="11">
    <source>
        <dbReference type="PROSITE" id="PS52015"/>
    </source>
</evidence>